<dbReference type="RefSeq" id="WP_030226275.1">
    <property type="nucleotide sequence ID" value="NZ_CP024985.1"/>
</dbReference>
<name>A0A2K8PDD2_STRLA</name>
<dbReference type="GeneID" id="49389107"/>
<dbReference type="KEGG" id="slx:SLAV_14465"/>
<gene>
    <name evidence="1" type="ORF">SLAV_14465</name>
</gene>
<dbReference type="EMBL" id="CP024985">
    <property type="protein sequence ID" value="ATZ24747.1"/>
    <property type="molecule type" value="Genomic_DNA"/>
</dbReference>
<dbReference type="AlphaFoldDB" id="A0A2K8PDD2"/>
<proteinExistence type="predicted"/>
<evidence type="ECO:0000313" key="1">
    <source>
        <dbReference type="EMBL" id="ATZ24747.1"/>
    </source>
</evidence>
<evidence type="ECO:0000313" key="2">
    <source>
        <dbReference type="Proteomes" id="UP000231791"/>
    </source>
</evidence>
<reference evidence="1 2" key="1">
    <citation type="submission" date="2017-11" db="EMBL/GenBank/DDBJ databases">
        <title>Complete genome sequence of Streptomyces lavendulae subsp. lavendulae CCM 3239 (formerly 'Streptomyces aureofaciens CCM 3239'), the producer of the angucycline-type antibiotic auricin.</title>
        <authorList>
            <person name="Busche T."/>
            <person name="Novakova R."/>
            <person name="Al'Dilaimi A."/>
            <person name="Homerova D."/>
            <person name="Feckova L."/>
            <person name="Rezuchova B."/>
            <person name="Mingyar E."/>
            <person name="Csolleiova D."/>
            <person name="Bekeova C."/>
            <person name="Winkler A."/>
            <person name="Sevcikova B."/>
            <person name="Kalinowski J."/>
            <person name="Kormanec J."/>
            <person name="Ruckert C."/>
        </authorList>
    </citation>
    <scope>NUCLEOTIDE SEQUENCE [LARGE SCALE GENOMIC DNA]</scope>
    <source>
        <strain evidence="1 2">CCM 3239</strain>
    </source>
</reference>
<accession>A0A2K8PDD2</accession>
<dbReference type="OrthoDB" id="4177680at2"/>
<organism evidence="1 2">
    <name type="scientific">Streptomyces lavendulae subsp. lavendulae</name>
    <dbReference type="NCBI Taxonomy" id="58340"/>
    <lineage>
        <taxon>Bacteria</taxon>
        <taxon>Bacillati</taxon>
        <taxon>Actinomycetota</taxon>
        <taxon>Actinomycetes</taxon>
        <taxon>Kitasatosporales</taxon>
        <taxon>Streptomycetaceae</taxon>
        <taxon>Streptomyces</taxon>
    </lineage>
</organism>
<protein>
    <submittedName>
        <fullName evidence="1">Uncharacterized protein</fullName>
    </submittedName>
</protein>
<sequence>MVVDVRRNLAGAVFAVVLMGAALWWVSLPDAVRVPARTCGGVLPGREVAVLLPSKTRGEGYAESREPADSGTWCRMTAGGGALSVGHYWLTPDDARSRVRGNAPVRLAEVEGYANAYAGVLYLPCRAPAGAEARWLAVTVYRRESPVAGEGVPPGSAQPLAALAADAARHLAPLLPCDLGFRIAPGAPVAGTDVVEPAAPATATAPGGRG</sequence>
<keyword evidence="2" id="KW-1185">Reference proteome</keyword>
<dbReference type="Proteomes" id="UP000231791">
    <property type="component" value="Chromosome"/>
</dbReference>